<evidence type="ECO:0000256" key="1">
    <source>
        <dbReference type="SAM" id="SignalP"/>
    </source>
</evidence>
<dbReference type="PATRIC" id="fig|39777.7.peg.1711"/>
<dbReference type="STRING" id="39777.B7L28_06205"/>
<dbReference type="PROSITE" id="PS51257">
    <property type="entry name" value="PROKAR_LIPOPROTEIN"/>
    <property type="match status" value="1"/>
</dbReference>
<proteinExistence type="predicted"/>
<gene>
    <name evidence="2" type="ORF">HMPREF3233_01747</name>
</gene>
<dbReference type="RefSeq" id="WP_060807901.1">
    <property type="nucleotide sequence ID" value="NZ_JBKUPA010000002.1"/>
</dbReference>
<reference evidence="2 3" key="1">
    <citation type="submission" date="2016-01" db="EMBL/GenBank/DDBJ databases">
        <authorList>
            <person name="Oliw E.H."/>
        </authorList>
    </citation>
    <scope>NUCLEOTIDE SEQUENCE [LARGE SCALE GENOMIC DNA]</scope>
    <source>
        <strain evidence="2 3">CMW7756B</strain>
    </source>
</reference>
<dbReference type="AlphaFoldDB" id="A0A133S1P4"/>
<protein>
    <recommendedName>
        <fullName evidence="4">Lipoprotein</fullName>
    </recommendedName>
</protein>
<evidence type="ECO:0008006" key="4">
    <source>
        <dbReference type="Google" id="ProtNLM"/>
    </source>
</evidence>
<feature type="signal peptide" evidence="1">
    <location>
        <begin position="1"/>
        <end position="22"/>
    </location>
</feature>
<dbReference type="EMBL" id="LRQT01000096">
    <property type="protein sequence ID" value="KXA62273.1"/>
    <property type="molecule type" value="Genomic_DNA"/>
</dbReference>
<comment type="caution">
    <text evidence="2">The sequence shown here is derived from an EMBL/GenBank/DDBJ whole genome shotgun (WGS) entry which is preliminary data.</text>
</comment>
<sequence>MKVQWKRALQTIVLGTSLLALAGCGSNNVMDIYSFGNQVIRSGQSEVTVALPYEMGKTSETTSVDGYPMDAYGSLSQHMLISVEARQPAPNKALPTVAQFVDQKKSEYAKLGATVNVESIDLNGVQAQLITGDFYVNKIKTSFSQYVFMDKGVLWNITYRYPTDDQIGADISKQIKDKIYVTQKKEG</sequence>
<evidence type="ECO:0000313" key="2">
    <source>
        <dbReference type="EMBL" id="KXA62273.1"/>
    </source>
</evidence>
<organism evidence="2">
    <name type="scientific">Veillonella atypica</name>
    <dbReference type="NCBI Taxonomy" id="39777"/>
    <lineage>
        <taxon>Bacteria</taxon>
        <taxon>Bacillati</taxon>
        <taxon>Bacillota</taxon>
        <taxon>Negativicutes</taxon>
        <taxon>Veillonellales</taxon>
        <taxon>Veillonellaceae</taxon>
        <taxon>Veillonella</taxon>
    </lineage>
</organism>
<evidence type="ECO:0000313" key="3">
    <source>
        <dbReference type="Proteomes" id="UP000070226"/>
    </source>
</evidence>
<name>A0A133S1P4_9FIRM</name>
<dbReference type="Proteomes" id="UP000070226">
    <property type="component" value="Unassembled WGS sequence"/>
</dbReference>
<feature type="chain" id="PRO_5038838046" description="Lipoprotein" evidence="1">
    <location>
        <begin position="23"/>
        <end position="187"/>
    </location>
</feature>
<accession>A0A133S1P4</accession>
<keyword evidence="1" id="KW-0732">Signal</keyword>